<dbReference type="AlphaFoldDB" id="A0AAN8EBI3"/>
<comment type="subunit">
    <text evidence="3">Homododecamer. Adopts a ring-like structure, composed of an arrangement of two hexameric rings stacked on top of one another.</text>
</comment>
<dbReference type="HAMAP" id="MF_00169">
    <property type="entry name" value="AroQ"/>
    <property type="match status" value="1"/>
</dbReference>
<dbReference type="Gene3D" id="3.40.50.9100">
    <property type="entry name" value="Dehydroquinase, class II"/>
    <property type="match status" value="1"/>
</dbReference>
<dbReference type="CDD" id="cd00466">
    <property type="entry name" value="DHQase_II"/>
    <property type="match status" value="1"/>
</dbReference>
<keyword evidence="8" id="KW-1185">Reference proteome</keyword>
<feature type="binding site" evidence="3 5">
    <location>
        <begin position="121"/>
        <end position="122"/>
    </location>
    <ligand>
        <name>substrate</name>
    </ligand>
</feature>
<dbReference type="PANTHER" id="PTHR21272:SF3">
    <property type="entry name" value="CATABOLIC 3-DEHYDROQUINASE"/>
    <property type="match status" value="1"/>
</dbReference>
<gene>
    <name evidence="3" type="primary">qutE</name>
    <name evidence="7" type="ORF">OHC33_007786</name>
</gene>
<evidence type="ECO:0000256" key="4">
    <source>
        <dbReference type="PIRSR" id="PIRSR001399-1"/>
    </source>
</evidence>
<feature type="binding site" evidence="3 5">
    <location>
        <position position="100"/>
    </location>
    <ligand>
        <name>substrate</name>
    </ligand>
</feature>
<protein>
    <recommendedName>
        <fullName evidence="3">Catabolic 3-dehydroquinase</fullName>
        <shortName evidence="3">cDHQase</shortName>
        <ecNumber evidence="3">4.2.1.10</ecNumber>
    </recommendedName>
    <alternativeName>
        <fullName evidence="3">3-dehydroquinate dehydratase</fullName>
    </alternativeName>
</protein>
<comment type="catalytic activity">
    <reaction evidence="3">
        <text>3-dehydroquinate = 3-dehydroshikimate + H2O</text>
        <dbReference type="Rhea" id="RHEA:21096"/>
        <dbReference type="ChEBI" id="CHEBI:15377"/>
        <dbReference type="ChEBI" id="CHEBI:16630"/>
        <dbReference type="ChEBI" id="CHEBI:32364"/>
        <dbReference type="EC" id="4.2.1.10"/>
    </reaction>
</comment>
<comment type="similarity">
    <text evidence="3">Belongs to the type-II 3-dehydroquinase family.</text>
</comment>
<keyword evidence="1 3" id="KW-0672">Quinate metabolism</keyword>
<feature type="active site" description="Proton acceptor" evidence="3 4">
    <location>
        <position position="41"/>
    </location>
</feature>
<dbReference type="Pfam" id="PF01220">
    <property type="entry name" value="DHquinase_II"/>
    <property type="match status" value="1"/>
</dbReference>
<comment type="function">
    <text evidence="3">Is involved in the catabolism of quinate. Allows the utilization of quinate as carbon source via the beta-ketoadipate pathway.</text>
</comment>
<proteinExistence type="inferred from homology"/>
<feature type="binding site" evidence="3 5">
    <location>
        <position position="107"/>
    </location>
    <ligand>
        <name>substrate</name>
    </ligand>
</feature>
<dbReference type="GO" id="GO:0003855">
    <property type="term" value="F:3-dehydroquinate dehydratase activity"/>
    <property type="evidence" value="ECO:0007669"/>
    <property type="project" value="UniProtKB-UniRule"/>
</dbReference>
<dbReference type="SUPFAM" id="SSF52304">
    <property type="entry name" value="Type II 3-dehydroquinate dehydratase"/>
    <property type="match status" value="1"/>
</dbReference>
<dbReference type="GO" id="GO:0046279">
    <property type="term" value="P:3,4-dihydroxybenzoate biosynthetic process"/>
    <property type="evidence" value="ECO:0007669"/>
    <property type="project" value="UniProtKB-UniRule"/>
</dbReference>
<dbReference type="PIRSF" id="PIRSF001399">
    <property type="entry name" value="DHquinase_II"/>
    <property type="match status" value="1"/>
</dbReference>
<dbReference type="EC" id="4.2.1.10" evidence="3"/>
<dbReference type="NCBIfam" id="NF003806">
    <property type="entry name" value="PRK05395.1-3"/>
    <property type="match status" value="1"/>
</dbReference>
<feature type="binding site" evidence="3 5">
    <location>
        <position position="94"/>
    </location>
    <ligand>
        <name>substrate</name>
    </ligand>
</feature>
<dbReference type="NCBIfam" id="NF003804">
    <property type="entry name" value="PRK05395.1-1"/>
    <property type="match status" value="1"/>
</dbReference>
<evidence type="ECO:0000256" key="6">
    <source>
        <dbReference type="PIRSR" id="PIRSR001399-3"/>
    </source>
</evidence>
<reference evidence="7 8" key="1">
    <citation type="submission" date="2022-12" db="EMBL/GenBank/DDBJ databases">
        <title>Genomic features and morphological characterization of a novel Knufia sp. strain isolated from spacecraft assembly facility.</title>
        <authorList>
            <person name="Teixeira M."/>
            <person name="Chander A.M."/>
            <person name="Stajich J.E."/>
            <person name="Venkateswaran K."/>
        </authorList>
    </citation>
    <scope>NUCLEOTIDE SEQUENCE [LARGE SCALE GENOMIC DNA]</scope>
    <source>
        <strain evidence="7 8">FJI-L2-BK-P2</strain>
    </source>
</reference>
<dbReference type="NCBIfam" id="TIGR01088">
    <property type="entry name" value="aroQ"/>
    <property type="match status" value="1"/>
</dbReference>
<dbReference type="PROSITE" id="PS01029">
    <property type="entry name" value="DEHYDROQUINASE_II"/>
    <property type="match status" value="1"/>
</dbReference>
<dbReference type="InterPro" id="IPR001874">
    <property type="entry name" value="DHquinase_II"/>
</dbReference>
<evidence type="ECO:0000313" key="7">
    <source>
        <dbReference type="EMBL" id="KAK5951033.1"/>
    </source>
</evidence>
<dbReference type="Proteomes" id="UP001316803">
    <property type="component" value="Unassembled WGS sequence"/>
</dbReference>
<comment type="caution">
    <text evidence="7">The sequence shown here is derived from an EMBL/GenBank/DDBJ whole genome shotgun (WGS) entry which is preliminary data.</text>
</comment>
<feature type="site" description="Transition state stabilizer" evidence="3 6">
    <location>
        <position position="36"/>
    </location>
</feature>
<accession>A0AAN8EBI3</accession>
<organism evidence="7 8">
    <name type="scientific">Knufia fluminis</name>
    <dbReference type="NCBI Taxonomy" id="191047"/>
    <lineage>
        <taxon>Eukaryota</taxon>
        <taxon>Fungi</taxon>
        <taxon>Dikarya</taxon>
        <taxon>Ascomycota</taxon>
        <taxon>Pezizomycotina</taxon>
        <taxon>Eurotiomycetes</taxon>
        <taxon>Chaetothyriomycetidae</taxon>
        <taxon>Chaetothyriales</taxon>
        <taxon>Trichomeriaceae</taxon>
        <taxon>Knufia</taxon>
    </lineage>
</organism>
<dbReference type="InterPro" id="IPR018509">
    <property type="entry name" value="DHquinase_II_CS"/>
</dbReference>
<sequence>MASEQPSASARPSPRPPGRATLLLINGPNLNLLGTREPAKYGTGTLAQLEALIQQRCTSHNLALVSFQSNHEGAILDFLHTYNGNPNIKGLIINAGAYTHTSVSIRDALLGINIPFIEVHITNVHKREKFRQHSYLSDVAEAVICGLGIHGYLAAVDYFAAKVNGPPQTAAT</sequence>
<evidence type="ECO:0000256" key="2">
    <source>
        <dbReference type="ARBA" id="ARBA00023239"/>
    </source>
</evidence>
<dbReference type="GO" id="GO:0019631">
    <property type="term" value="P:quinate catabolic process"/>
    <property type="evidence" value="ECO:0007669"/>
    <property type="project" value="TreeGrafter"/>
</dbReference>
<evidence type="ECO:0000256" key="1">
    <source>
        <dbReference type="ARBA" id="ARBA00022911"/>
    </source>
</evidence>
<dbReference type="NCBIfam" id="NF003807">
    <property type="entry name" value="PRK05395.1-4"/>
    <property type="match status" value="1"/>
</dbReference>
<evidence type="ECO:0000256" key="5">
    <source>
        <dbReference type="PIRSR" id="PIRSR001399-2"/>
    </source>
</evidence>
<dbReference type="NCBIfam" id="NF003805">
    <property type="entry name" value="PRK05395.1-2"/>
    <property type="match status" value="1"/>
</dbReference>
<comment type="pathway">
    <text evidence="3">Aromatic compound metabolism; 3,4-dihydroxybenzoate biosynthesis; 3,4-dihydroxybenzoate from 3-dehydroquinate: step 1/2.</text>
</comment>
<keyword evidence="2 3" id="KW-0456">Lyase</keyword>
<dbReference type="EMBL" id="JAKLMC020000022">
    <property type="protein sequence ID" value="KAK5951033.1"/>
    <property type="molecule type" value="Genomic_DNA"/>
</dbReference>
<feature type="binding site" evidence="3 5">
    <location>
        <position position="131"/>
    </location>
    <ligand>
        <name>substrate</name>
    </ligand>
</feature>
<evidence type="ECO:0000313" key="8">
    <source>
        <dbReference type="Proteomes" id="UP001316803"/>
    </source>
</evidence>
<name>A0AAN8EBI3_9EURO</name>
<feature type="active site" description="Proton donor" evidence="3 4">
    <location>
        <position position="120"/>
    </location>
</feature>
<evidence type="ECO:0000256" key="3">
    <source>
        <dbReference type="HAMAP-Rule" id="MF_03136"/>
    </source>
</evidence>
<dbReference type="PANTHER" id="PTHR21272">
    <property type="entry name" value="CATABOLIC 3-DEHYDROQUINASE"/>
    <property type="match status" value="1"/>
</dbReference>
<dbReference type="InterPro" id="IPR036441">
    <property type="entry name" value="DHquinase_II_sf"/>
</dbReference>